<feature type="compositionally biased region" description="Acidic residues" evidence="1">
    <location>
        <begin position="54"/>
        <end position="69"/>
    </location>
</feature>
<proteinExistence type="predicted"/>
<feature type="region of interest" description="Disordered" evidence="1">
    <location>
        <begin position="1"/>
        <end position="90"/>
    </location>
</feature>
<feature type="region of interest" description="Disordered" evidence="1">
    <location>
        <begin position="461"/>
        <end position="529"/>
    </location>
</feature>
<feature type="compositionally biased region" description="Basic and acidic residues" evidence="1">
    <location>
        <begin position="481"/>
        <end position="491"/>
    </location>
</feature>
<feature type="compositionally biased region" description="Low complexity" evidence="1">
    <location>
        <begin position="434"/>
        <end position="443"/>
    </location>
</feature>
<comment type="caution">
    <text evidence="2">The sequence shown here is derived from an EMBL/GenBank/DDBJ whole genome shotgun (WGS) entry which is preliminary data.</text>
</comment>
<feature type="compositionally biased region" description="Low complexity" evidence="1">
    <location>
        <begin position="200"/>
        <end position="215"/>
    </location>
</feature>
<dbReference type="OrthoDB" id="3364608at2759"/>
<dbReference type="EMBL" id="BPQB01000004">
    <property type="protein sequence ID" value="GJE86764.1"/>
    <property type="molecule type" value="Genomic_DNA"/>
</dbReference>
<evidence type="ECO:0000256" key="1">
    <source>
        <dbReference type="SAM" id="MobiDB-lite"/>
    </source>
</evidence>
<dbReference type="Proteomes" id="UP000703269">
    <property type="component" value="Unassembled WGS sequence"/>
</dbReference>
<feature type="compositionally biased region" description="Basic and acidic residues" evidence="1">
    <location>
        <begin position="70"/>
        <end position="79"/>
    </location>
</feature>
<feature type="region of interest" description="Disordered" evidence="1">
    <location>
        <begin position="283"/>
        <end position="443"/>
    </location>
</feature>
<feature type="compositionally biased region" description="Low complexity" evidence="1">
    <location>
        <begin position="135"/>
        <end position="155"/>
    </location>
</feature>
<protein>
    <submittedName>
        <fullName evidence="2">Uncharacterized protein</fullName>
    </submittedName>
</protein>
<sequence length="529" mass="57828">MPSTQPASPVDLPPHRPEPLKRSHSAASIHSLPTPPPTRKRKRSRSTHSRATDSDPEIDDLDASEEEEEVLRHKAETKGTAHVGAKKRKLLQVDLIAAELSGRAAEEDFWSRPFNTLSGKTEDKSATSTKAGPASSTRQRSESPQRSPSASPPARLLKRNRTGLLSPPQSKRKSAARVKRFEVPPLILEEPEEQVEDAPKTPTRLRTPPLRAAPVPQAPKKGGPERDTPNNPFLDSDESSAVTETPDAESTVAGPSSIAGPQLVEKPTVTYVFRGVRTEFINPLYDPEHPETGVDPSSEALSKLPVEHEEFEPSEHILPKRLFAAPKKASRRRRDATPPGEASEKLTAKKARAKGKAPAPKQKSEWDTSDEEDNAAPEQPDALALPRTPPPRRSPRIAGKAKAKDAELRATPRIPEKDRSDPAKRAFGVHDKPAAPAKARAPEPVVARVAEVREVRTETRVKVVPATPRHRPDESESETVEEVHEVRETTHVKVASRHVARPAAPRAKARSPPKAAPVPVEDAEENPFL</sequence>
<feature type="compositionally biased region" description="Polar residues" evidence="1">
    <location>
        <begin position="229"/>
        <end position="243"/>
    </location>
</feature>
<gene>
    <name evidence="2" type="ORF">PsYK624_028450</name>
</gene>
<feature type="region of interest" description="Disordered" evidence="1">
    <location>
        <begin position="102"/>
        <end position="267"/>
    </location>
</feature>
<feature type="compositionally biased region" description="Basic and acidic residues" evidence="1">
    <location>
        <begin position="305"/>
        <end position="318"/>
    </location>
</feature>
<feature type="compositionally biased region" description="Basic and acidic residues" evidence="1">
    <location>
        <begin position="402"/>
        <end position="433"/>
    </location>
</feature>
<feature type="compositionally biased region" description="Low complexity" evidence="1">
    <location>
        <begin position="501"/>
        <end position="520"/>
    </location>
</feature>
<dbReference type="AlphaFoldDB" id="A0A9P3G343"/>
<name>A0A9P3G343_9APHY</name>
<evidence type="ECO:0000313" key="3">
    <source>
        <dbReference type="Proteomes" id="UP000703269"/>
    </source>
</evidence>
<keyword evidence="3" id="KW-1185">Reference proteome</keyword>
<accession>A0A9P3G343</accession>
<reference evidence="2 3" key="1">
    <citation type="submission" date="2021-08" db="EMBL/GenBank/DDBJ databases">
        <title>Draft Genome Sequence of Phanerochaete sordida strain YK-624.</title>
        <authorList>
            <person name="Mori T."/>
            <person name="Dohra H."/>
            <person name="Suzuki T."/>
            <person name="Kawagishi H."/>
            <person name="Hirai H."/>
        </authorList>
    </citation>
    <scope>NUCLEOTIDE SEQUENCE [LARGE SCALE GENOMIC DNA]</scope>
    <source>
        <strain evidence="2 3">YK-624</strain>
    </source>
</reference>
<feature type="compositionally biased region" description="Basic residues" evidence="1">
    <location>
        <begin position="38"/>
        <end position="48"/>
    </location>
</feature>
<evidence type="ECO:0000313" key="2">
    <source>
        <dbReference type="EMBL" id="GJE86764.1"/>
    </source>
</evidence>
<organism evidence="2 3">
    <name type="scientific">Phanerochaete sordida</name>
    <dbReference type="NCBI Taxonomy" id="48140"/>
    <lineage>
        <taxon>Eukaryota</taxon>
        <taxon>Fungi</taxon>
        <taxon>Dikarya</taxon>
        <taxon>Basidiomycota</taxon>
        <taxon>Agaricomycotina</taxon>
        <taxon>Agaricomycetes</taxon>
        <taxon>Polyporales</taxon>
        <taxon>Phanerochaetaceae</taxon>
        <taxon>Phanerochaete</taxon>
    </lineage>
</organism>